<proteinExistence type="predicted"/>
<name>A0ABY9WHP0_9BACT</name>
<dbReference type="Proteomes" id="UP001611383">
    <property type="component" value="Chromosome"/>
</dbReference>
<protein>
    <recommendedName>
        <fullName evidence="3">Lipoprotein</fullName>
    </recommendedName>
</protein>
<evidence type="ECO:0008006" key="3">
    <source>
        <dbReference type="Google" id="ProtNLM"/>
    </source>
</evidence>
<keyword evidence="2" id="KW-1185">Reference proteome</keyword>
<gene>
    <name evidence="1" type="ORF">F0U60_00240</name>
</gene>
<evidence type="ECO:0000313" key="2">
    <source>
        <dbReference type="Proteomes" id="UP001611383"/>
    </source>
</evidence>
<accession>A0ABY9WHP0</accession>
<evidence type="ECO:0000313" key="1">
    <source>
        <dbReference type="EMBL" id="WNG42694.1"/>
    </source>
</evidence>
<dbReference type="RefSeq" id="WP_395812667.1">
    <property type="nucleotide sequence ID" value="NZ_CP043494.1"/>
</dbReference>
<dbReference type="PROSITE" id="PS51257">
    <property type="entry name" value="PROKAR_LIPOPROTEIN"/>
    <property type="match status" value="1"/>
</dbReference>
<dbReference type="EMBL" id="CP043494">
    <property type="protein sequence ID" value="WNG42694.1"/>
    <property type="molecule type" value="Genomic_DNA"/>
</dbReference>
<organism evidence="1 2">
    <name type="scientific">Archangium minus</name>
    <dbReference type="NCBI Taxonomy" id="83450"/>
    <lineage>
        <taxon>Bacteria</taxon>
        <taxon>Pseudomonadati</taxon>
        <taxon>Myxococcota</taxon>
        <taxon>Myxococcia</taxon>
        <taxon>Myxococcales</taxon>
        <taxon>Cystobacterineae</taxon>
        <taxon>Archangiaceae</taxon>
        <taxon>Archangium</taxon>
    </lineage>
</organism>
<sequence>MVRHFSIPVVFLALASSGCGTDPVPCTNTCPDISGVYSIENATPVGQCSFSPYLLAPTVEILQTDNGRRVMLEVIDPSTQLEVPLVGDVFAPAPGADPELLGTFRIDTRTVRAASASDERTLTLDVSASGSVSLHEGRRMLSATLMTMDAVSGKGCTHTLSITGFGD</sequence>
<reference evidence="1 2" key="1">
    <citation type="submission" date="2019-08" db="EMBL/GenBank/DDBJ databases">
        <title>Archangium and Cystobacter genomes.</title>
        <authorList>
            <person name="Chen I.-C.K."/>
            <person name="Wielgoss S."/>
        </authorList>
    </citation>
    <scope>NUCLEOTIDE SEQUENCE [LARGE SCALE GENOMIC DNA]</scope>
    <source>
        <strain evidence="1 2">Cbm 6</strain>
    </source>
</reference>